<dbReference type="AlphaFoldDB" id="A0A175W1H5"/>
<sequence length="823" mass="92505">MLPTKANPASRSPQERLATALNIPESARQPYIRHLRAYFCEAYYYIKPQKRDQSDKFAARAEKGRLIGYADLHGKIYWIWNPATDTIVRASAVRFNEGPDFKPDNDVDTEYKAVFVDTTSEEEEAAIHAQKSITLTHPTRKEQQINHPPDQPELQEQGQEDQQEEEDAIGWFDAQDEIVVKGPSTTATQFPTPEATPEPQPLSSEDQQQQPLDNDDLREIQDDSPIPPNHSLAPYTGHAYKDRTQQTTRTTTESMGGSNNEPTELSTSRPRRGKAKYSDTLEKGYYAKLARGQLPGQNFYTAHLIEPPTPAPPITITLSHIKVDHNIETSRPIQQQDDSLIAKEVYKLVPKRPGMTVLPSKWVYDEKVDPNTSATTARARWVVCGNFDQGSWDSQDVYAAVVNSVTVKTFFTLVAVQDLECYQFDFKTAFLNAPIPNSTEYYIEPPPGLGKPTRYICKLNKALYGLQKSPLYWFLAIKPVMESLGFNALSSDLCLFRHKALGVLVVLYVDDVLIAATTVNIINDIRDRLRAIYDLKEMGEVKRFLGFDVVRDRAAKKIFISQSSYIKTLLKKADQQPSRHSTGGHVVFVAGGPVIWKTKKQSFVALSTTEAEFTNLTPAAQSALWVAKILEESGAPQPSPQILFTDSLNAYLTVINPLNVARTRYIDIRYKWIIEQAQRGRLKISHIKGIEMAADGLTKPLLRENHAKFVRLLGMVAKKIPSNDNVIVNITSSPSLCSLPTITESEFELKEMMDDTRSELWKSPELALKLQRKLCGDGEYENYQSSMWAIHDSLASMSKRLQAFEVLVGLLLHPMDPDPGCGA</sequence>
<dbReference type="InterPro" id="IPR043502">
    <property type="entry name" value="DNA/RNA_pol_sf"/>
</dbReference>
<dbReference type="PANTHER" id="PTHR11439">
    <property type="entry name" value="GAG-POL-RELATED RETROTRANSPOSON"/>
    <property type="match status" value="1"/>
</dbReference>
<gene>
    <name evidence="6" type="ORF">MMYC01_206461</name>
</gene>
<evidence type="ECO:0000256" key="1">
    <source>
        <dbReference type="ARBA" id="ARBA00004173"/>
    </source>
</evidence>
<dbReference type="OrthoDB" id="4590285at2759"/>
<evidence type="ECO:0000313" key="7">
    <source>
        <dbReference type="Proteomes" id="UP000078237"/>
    </source>
</evidence>
<evidence type="ECO:0000259" key="5">
    <source>
        <dbReference type="Pfam" id="PF25597"/>
    </source>
</evidence>
<feature type="domain" description="Reverse transcriptase Ty1/copia-type" evidence="4">
    <location>
        <begin position="344"/>
        <end position="574"/>
    </location>
</feature>
<dbReference type="GO" id="GO:0005739">
    <property type="term" value="C:mitochondrion"/>
    <property type="evidence" value="ECO:0007669"/>
    <property type="project" value="UniProtKB-SubCell"/>
</dbReference>
<dbReference type="Pfam" id="PF25597">
    <property type="entry name" value="SH3_retrovirus"/>
    <property type="match status" value="1"/>
</dbReference>
<dbReference type="PANTHER" id="PTHR11439:SF463">
    <property type="entry name" value="REVERSE TRANSCRIPTASE TY1_COPIA-TYPE DOMAIN-CONTAINING PROTEIN"/>
    <property type="match status" value="1"/>
</dbReference>
<dbReference type="VEuPathDB" id="FungiDB:MMYC01_206461"/>
<proteinExistence type="predicted"/>
<evidence type="ECO:0000256" key="2">
    <source>
        <dbReference type="ARBA" id="ARBA00023128"/>
    </source>
</evidence>
<accession>A0A175W1H5</accession>
<dbReference type="STRING" id="100816.A0A175W1H5"/>
<evidence type="ECO:0000259" key="4">
    <source>
        <dbReference type="Pfam" id="PF07727"/>
    </source>
</evidence>
<feature type="compositionally biased region" description="Polar residues" evidence="3">
    <location>
        <begin position="253"/>
        <end position="268"/>
    </location>
</feature>
<organism evidence="6 7">
    <name type="scientific">Madurella mycetomatis</name>
    <dbReference type="NCBI Taxonomy" id="100816"/>
    <lineage>
        <taxon>Eukaryota</taxon>
        <taxon>Fungi</taxon>
        <taxon>Dikarya</taxon>
        <taxon>Ascomycota</taxon>
        <taxon>Pezizomycotina</taxon>
        <taxon>Sordariomycetes</taxon>
        <taxon>Sordariomycetidae</taxon>
        <taxon>Sordariales</taxon>
        <taxon>Sordariales incertae sedis</taxon>
        <taxon>Madurella</taxon>
    </lineage>
</organism>
<dbReference type="CDD" id="cd09272">
    <property type="entry name" value="RNase_HI_RT_Ty1"/>
    <property type="match status" value="1"/>
</dbReference>
<comment type="caution">
    <text evidence="6">The sequence shown here is derived from an EMBL/GenBank/DDBJ whole genome shotgun (WGS) entry which is preliminary data.</text>
</comment>
<dbReference type="SUPFAM" id="SSF56672">
    <property type="entry name" value="DNA/RNA polymerases"/>
    <property type="match status" value="1"/>
</dbReference>
<reference evidence="6 7" key="1">
    <citation type="journal article" date="2016" name="Genome Announc.">
        <title>Genome Sequence of Madurella mycetomatis mm55, Isolated from a Human Mycetoma Case in Sudan.</title>
        <authorList>
            <person name="Smit S."/>
            <person name="Derks M.F."/>
            <person name="Bervoets S."/>
            <person name="Fahal A."/>
            <person name="van Leeuwen W."/>
            <person name="van Belkum A."/>
            <person name="van de Sande W.W."/>
        </authorList>
    </citation>
    <scope>NUCLEOTIDE SEQUENCE [LARGE SCALE GENOMIC DNA]</scope>
    <source>
        <strain evidence="7">mm55</strain>
    </source>
</reference>
<protein>
    <submittedName>
        <fullName evidence="6">Copia protein</fullName>
    </submittedName>
</protein>
<feature type="domain" description="Retroviral polymerase SH3-like" evidence="5">
    <location>
        <begin position="40"/>
        <end position="106"/>
    </location>
</feature>
<feature type="region of interest" description="Disordered" evidence="3">
    <location>
        <begin position="131"/>
        <end position="166"/>
    </location>
</feature>
<keyword evidence="2" id="KW-0496">Mitochondrion</keyword>
<evidence type="ECO:0000313" key="6">
    <source>
        <dbReference type="EMBL" id="KXX77492.1"/>
    </source>
</evidence>
<feature type="region of interest" description="Disordered" evidence="3">
    <location>
        <begin position="184"/>
        <end position="278"/>
    </location>
</feature>
<dbReference type="InterPro" id="IPR013103">
    <property type="entry name" value="RVT_2"/>
</dbReference>
<dbReference type="Proteomes" id="UP000078237">
    <property type="component" value="Unassembled WGS sequence"/>
</dbReference>
<name>A0A175W1H5_9PEZI</name>
<evidence type="ECO:0000256" key="3">
    <source>
        <dbReference type="SAM" id="MobiDB-lite"/>
    </source>
</evidence>
<keyword evidence="7" id="KW-1185">Reference proteome</keyword>
<dbReference type="InterPro" id="IPR057670">
    <property type="entry name" value="SH3_retrovirus"/>
</dbReference>
<dbReference type="Pfam" id="PF07727">
    <property type="entry name" value="RVT_2"/>
    <property type="match status" value="1"/>
</dbReference>
<dbReference type="EMBL" id="LCTW02000158">
    <property type="protein sequence ID" value="KXX77492.1"/>
    <property type="molecule type" value="Genomic_DNA"/>
</dbReference>
<comment type="subcellular location">
    <subcellularLocation>
        <location evidence="1">Mitochondrion</location>
    </subcellularLocation>
</comment>